<dbReference type="EMBL" id="VLNT01000008">
    <property type="protein sequence ID" value="TSD62611.1"/>
    <property type="molecule type" value="Genomic_DNA"/>
</dbReference>
<dbReference type="Proteomes" id="UP000316988">
    <property type="component" value="Unassembled WGS sequence"/>
</dbReference>
<accession>A0A554S8C4</accession>
<comment type="caution">
    <text evidence="2">The sequence shown here is derived from an EMBL/GenBank/DDBJ whole genome shotgun (WGS) entry which is preliminary data.</text>
</comment>
<dbReference type="InterPro" id="IPR014914">
    <property type="entry name" value="RES_dom"/>
</dbReference>
<dbReference type="Pfam" id="PF08808">
    <property type="entry name" value="RES"/>
    <property type="match status" value="1"/>
</dbReference>
<evidence type="ECO:0000313" key="2">
    <source>
        <dbReference type="EMBL" id="TSD62611.1"/>
    </source>
</evidence>
<evidence type="ECO:0000313" key="3">
    <source>
        <dbReference type="Proteomes" id="UP000316988"/>
    </source>
</evidence>
<gene>
    <name evidence="2" type="ORF">FNM00_11705</name>
</gene>
<keyword evidence="3" id="KW-1185">Reference proteome</keyword>
<sequence>MTHEPGLVIDELSGLEVWRIGHHPFPWRWVDWRYAEHGIFTNRWDDPDGRFRVAYAASSLRGALLEVLAQFCVDPQLDESLAEIDDDPAYPTQPAGVVRRSWFDRRSASSALLSGRFCQITRSETIRALRPHFLATAKRLGHADFDAAVLRDAVPRQLTRAVSAHLYAVYADLQGIAYRSRHGDEEKLWAVWEQPTDVDYSQALSSLSAPAPLADGLTEVRDVLDLFVLRVQ</sequence>
<dbReference type="RefSeq" id="WP_143913723.1">
    <property type="nucleotide sequence ID" value="NZ_VLNT01000008.1"/>
</dbReference>
<proteinExistence type="predicted"/>
<name>A0A554S8C4_9ACTN</name>
<protein>
    <submittedName>
        <fullName evidence="2">RES domain-containing protein</fullName>
    </submittedName>
</protein>
<organism evidence="2 3">
    <name type="scientific">Aeromicrobium piscarium</name>
    <dbReference type="NCBI Taxonomy" id="2590901"/>
    <lineage>
        <taxon>Bacteria</taxon>
        <taxon>Bacillati</taxon>
        <taxon>Actinomycetota</taxon>
        <taxon>Actinomycetes</taxon>
        <taxon>Propionibacteriales</taxon>
        <taxon>Nocardioidaceae</taxon>
        <taxon>Aeromicrobium</taxon>
    </lineage>
</organism>
<reference evidence="2 3" key="1">
    <citation type="submission" date="2019-07" db="EMBL/GenBank/DDBJ databases">
        <authorList>
            <person name="Zhao L.H."/>
        </authorList>
    </citation>
    <scope>NUCLEOTIDE SEQUENCE [LARGE SCALE GENOMIC DNA]</scope>
    <source>
        <strain evidence="2 3">Co35</strain>
    </source>
</reference>
<dbReference type="AlphaFoldDB" id="A0A554S8C4"/>
<feature type="domain" description="RES" evidence="1">
    <location>
        <begin position="17"/>
        <end position="196"/>
    </location>
</feature>
<evidence type="ECO:0000259" key="1">
    <source>
        <dbReference type="Pfam" id="PF08808"/>
    </source>
</evidence>
<dbReference type="OrthoDB" id="4722229at2"/>